<evidence type="ECO:0000313" key="2">
    <source>
        <dbReference type="EMBL" id="RZT90007.1"/>
    </source>
</evidence>
<gene>
    <name evidence="2" type="ORF">EV678_0811</name>
</gene>
<accession>A0ABY0ISD9</accession>
<dbReference type="InterPro" id="IPR022061">
    <property type="entry name" value="DUF3617"/>
</dbReference>
<sequence>MPSPFRHPLALAVCSVLAGSLSLSAWSAELPKRKSGLWEIHTQIVGAPSPGPMKMCVDANTDNLMQEQPGQKPDCSAMDVKQSGNKVTIHTVCRMDKTTVTTDGVLTGDFSSGYKSDMTMRYSPPLQGMKETRMTQETRWLGPCAKGQKPGDIIMPNMGTFNPAEMMKDPRFKEMMQQHQH</sequence>
<reference evidence="2 3" key="1">
    <citation type="submission" date="2019-02" db="EMBL/GenBank/DDBJ databases">
        <title>Genomic Encyclopedia of Type Strains, Phase IV (KMG-IV): sequencing the most valuable type-strain genomes for metagenomic binning, comparative biology and taxonomic classification.</title>
        <authorList>
            <person name="Goeker M."/>
        </authorList>
    </citation>
    <scope>NUCLEOTIDE SEQUENCE [LARGE SCALE GENOMIC DNA]</scope>
    <source>
        <strain evidence="2 3">DSM 21223</strain>
    </source>
</reference>
<feature type="chain" id="PRO_5045148753" evidence="1">
    <location>
        <begin position="28"/>
        <end position="181"/>
    </location>
</feature>
<keyword evidence="1" id="KW-0732">Signal</keyword>
<evidence type="ECO:0000313" key="3">
    <source>
        <dbReference type="Proteomes" id="UP000292136"/>
    </source>
</evidence>
<proteinExistence type="predicted"/>
<dbReference type="Pfam" id="PF12276">
    <property type="entry name" value="DUF3617"/>
    <property type="match status" value="1"/>
</dbReference>
<organism evidence="2 3">
    <name type="scientific">Azospira oryzae</name>
    <dbReference type="NCBI Taxonomy" id="146939"/>
    <lineage>
        <taxon>Bacteria</taxon>
        <taxon>Pseudomonadati</taxon>
        <taxon>Pseudomonadota</taxon>
        <taxon>Betaproteobacteria</taxon>
        <taxon>Rhodocyclales</taxon>
        <taxon>Rhodocyclaceae</taxon>
        <taxon>Azospira</taxon>
    </lineage>
</organism>
<keyword evidence="3" id="KW-1185">Reference proteome</keyword>
<evidence type="ECO:0000256" key="1">
    <source>
        <dbReference type="SAM" id="SignalP"/>
    </source>
</evidence>
<dbReference type="RefSeq" id="WP_130458591.1">
    <property type="nucleotide sequence ID" value="NZ_SHKM01000001.1"/>
</dbReference>
<comment type="caution">
    <text evidence="2">The sequence shown here is derived from an EMBL/GenBank/DDBJ whole genome shotgun (WGS) entry which is preliminary data.</text>
</comment>
<dbReference type="EMBL" id="SHKM01000001">
    <property type="protein sequence ID" value="RZT90007.1"/>
    <property type="molecule type" value="Genomic_DNA"/>
</dbReference>
<name>A0ABY0ISD9_9RHOO</name>
<dbReference type="Proteomes" id="UP000292136">
    <property type="component" value="Unassembled WGS sequence"/>
</dbReference>
<protein>
    <submittedName>
        <fullName evidence="2">Uncharacterized protein DUF3617</fullName>
    </submittedName>
</protein>
<feature type="signal peptide" evidence="1">
    <location>
        <begin position="1"/>
        <end position="27"/>
    </location>
</feature>